<keyword evidence="3" id="KW-1185">Reference proteome</keyword>
<evidence type="ECO:0000313" key="4">
    <source>
        <dbReference type="WBParaSite" id="ASIM_0000219501-mRNA-1"/>
    </source>
</evidence>
<dbReference type="AlphaFoldDB" id="A0A0M3J3T2"/>
<proteinExistence type="predicted"/>
<dbReference type="EMBL" id="UYRR01002559">
    <property type="protein sequence ID" value="VDK19594.1"/>
    <property type="molecule type" value="Genomic_DNA"/>
</dbReference>
<feature type="region of interest" description="Disordered" evidence="1">
    <location>
        <begin position="310"/>
        <end position="330"/>
    </location>
</feature>
<evidence type="ECO:0000256" key="1">
    <source>
        <dbReference type="SAM" id="MobiDB-lite"/>
    </source>
</evidence>
<accession>A0A0M3J3T2</accession>
<name>A0A0M3J3T2_ANISI</name>
<feature type="compositionally biased region" description="Basic residues" evidence="1">
    <location>
        <begin position="219"/>
        <end position="231"/>
    </location>
</feature>
<dbReference type="WBParaSite" id="ASIM_0000219501-mRNA-1">
    <property type="protein sequence ID" value="ASIM_0000219501-mRNA-1"/>
    <property type="gene ID" value="ASIM_0000219501"/>
</dbReference>
<dbReference type="OrthoDB" id="5572587at2759"/>
<reference evidence="4" key="1">
    <citation type="submission" date="2017-02" db="UniProtKB">
        <authorList>
            <consortium name="WormBaseParasite"/>
        </authorList>
    </citation>
    <scope>IDENTIFICATION</scope>
</reference>
<feature type="compositionally biased region" description="Polar residues" evidence="1">
    <location>
        <begin position="245"/>
        <end position="257"/>
    </location>
</feature>
<feature type="compositionally biased region" description="Polar residues" evidence="1">
    <location>
        <begin position="186"/>
        <end position="198"/>
    </location>
</feature>
<reference evidence="2 3" key="2">
    <citation type="submission" date="2018-11" db="EMBL/GenBank/DDBJ databases">
        <authorList>
            <consortium name="Pathogen Informatics"/>
        </authorList>
    </citation>
    <scope>NUCLEOTIDE SEQUENCE [LARGE SCALE GENOMIC DNA]</scope>
</reference>
<sequence length="381" mass="41796">MKINHCKVHEQVIAEDHSLEELRKILTKLDMRRQGASDSCIDMHEYDSRNAQSPASDYDNTGLLKSRNHNVPAYPYVRGIGQAQVMSRSTPASHLGTNDDYVLDIALLNDSLAVRQAGICVQQHRSAQHKNHRQAFDFPPKERSKPRNSPVVHSTLNGESHSHTSVFQNCDNVSAIATTSSSNISRVSPKSFNTALTNRHTENDTDSDDEDGLISQQMRHPRPPRKGKRRVVNGSSSHSRHETPTRTATTVVASQPPSSGYQSQNHSSSLSSSNSSSPVERSNPVNAVECTSSQSAAALKIANKMFTQHSAMPSTSYHPSQKNSPKNDHLTMDASASATATATIDSPQCYRSSAHLATSETATVHDVTKCSLPRYFFCCNF</sequence>
<protein>
    <submittedName>
        <fullName evidence="2 4">Uncharacterized protein</fullName>
    </submittedName>
</protein>
<feature type="compositionally biased region" description="Polar residues" evidence="1">
    <location>
        <begin position="310"/>
        <end position="324"/>
    </location>
</feature>
<feature type="region of interest" description="Disordered" evidence="1">
    <location>
        <begin position="123"/>
        <end position="163"/>
    </location>
</feature>
<dbReference type="Proteomes" id="UP000267096">
    <property type="component" value="Unassembled WGS sequence"/>
</dbReference>
<feature type="compositionally biased region" description="Polar residues" evidence="1">
    <location>
        <begin position="151"/>
        <end position="163"/>
    </location>
</feature>
<gene>
    <name evidence="2" type="ORF">ASIM_LOCUS2065</name>
</gene>
<organism evidence="4">
    <name type="scientific">Anisakis simplex</name>
    <name type="common">Herring worm</name>
    <dbReference type="NCBI Taxonomy" id="6269"/>
    <lineage>
        <taxon>Eukaryota</taxon>
        <taxon>Metazoa</taxon>
        <taxon>Ecdysozoa</taxon>
        <taxon>Nematoda</taxon>
        <taxon>Chromadorea</taxon>
        <taxon>Rhabditida</taxon>
        <taxon>Spirurina</taxon>
        <taxon>Ascaridomorpha</taxon>
        <taxon>Ascaridoidea</taxon>
        <taxon>Anisakidae</taxon>
        <taxon>Anisakis</taxon>
        <taxon>Anisakis simplex complex</taxon>
    </lineage>
</organism>
<feature type="compositionally biased region" description="Low complexity" evidence="1">
    <location>
        <begin position="258"/>
        <end position="277"/>
    </location>
</feature>
<evidence type="ECO:0000313" key="2">
    <source>
        <dbReference type="EMBL" id="VDK19594.1"/>
    </source>
</evidence>
<feature type="region of interest" description="Disordered" evidence="1">
    <location>
        <begin position="179"/>
        <end position="285"/>
    </location>
</feature>
<evidence type="ECO:0000313" key="3">
    <source>
        <dbReference type="Proteomes" id="UP000267096"/>
    </source>
</evidence>